<keyword evidence="2" id="KW-1185">Reference proteome</keyword>
<organism evidence="1 2">
    <name type="scientific">Stentor coeruleus</name>
    <dbReference type="NCBI Taxonomy" id="5963"/>
    <lineage>
        <taxon>Eukaryota</taxon>
        <taxon>Sar</taxon>
        <taxon>Alveolata</taxon>
        <taxon>Ciliophora</taxon>
        <taxon>Postciliodesmatophora</taxon>
        <taxon>Heterotrichea</taxon>
        <taxon>Heterotrichida</taxon>
        <taxon>Stentoridae</taxon>
        <taxon>Stentor</taxon>
    </lineage>
</organism>
<evidence type="ECO:0000313" key="1">
    <source>
        <dbReference type="EMBL" id="OMJ90843.1"/>
    </source>
</evidence>
<proteinExistence type="predicted"/>
<evidence type="ECO:0000313" key="2">
    <source>
        <dbReference type="Proteomes" id="UP000187209"/>
    </source>
</evidence>
<protein>
    <submittedName>
        <fullName evidence="1">Uncharacterized protein</fullName>
    </submittedName>
</protein>
<dbReference type="AlphaFoldDB" id="A0A1R2CPD6"/>
<dbReference type="EMBL" id="MPUH01000094">
    <property type="protein sequence ID" value="OMJ90843.1"/>
    <property type="molecule type" value="Genomic_DNA"/>
</dbReference>
<accession>A0A1R2CPD6</accession>
<dbReference type="Proteomes" id="UP000187209">
    <property type="component" value="Unassembled WGS sequence"/>
</dbReference>
<name>A0A1R2CPD6_9CILI</name>
<comment type="caution">
    <text evidence="1">The sequence shown here is derived from an EMBL/GenBank/DDBJ whole genome shotgun (WGS) entry which is preliminary data.</text>
</comment>
<sequence length="144" mass="16852">MLENSFGNISQSDPKSNKDLQYWRDKIEKNIQKHSSRDRSRHKSCDVNYSLNQLNVMLQMLCSEHDKIKKKIETQENMLKIYKTIDQSELCTQSSNLSTPVSNKKYKNNKDMHLVTFGPGANWSESAKAKRSFPRDVFTCRKLF</sequence>
<gene>
    <name evidence="1" type="ORF">SteCoe_6714</name>
</gene>
<reference evidence="1 2" key="1">
    <citation type="submission" date="2016-11" db="EMBL/GenBank/DDBJ databases">
        <title>The macronuclear genome of Stentor coeruleus: a giant cell with tiny introns.</title>
        <authorList>
            <person name="Slabodnick M."/>
            <person name="Ruby J.G."/>
            <person name="Reiff S.B."/>
            <person name="Swart E.C."/>
            <person name="Gosai S."/>
            <person name="Prabakaran S."/>
            <person name="Witkowska E."/>
            <person name="Larue G.E."/>
            <person name="Fisher S."/>
            <person name="Freeman R.M."/>
            <person name="Gunawardena J."/>
            <person name="Chu W."/>
            <person name="Stover N.A."/>
            <person name="Gregory B.D."/>
            <person name="Nowacki M."/>
            <person name="Derisi J."/>
            <person name="Roy S.W."/>
            <person name="Marshall W.F."/>
            <person name="Sood P."/>
        </authorList>
    </citation>
    <scope>NUCLEOTIDE SEQUENCE [LARGE SCALE GENOMIC DNA]</scope>
    <source>
        <strain evidence="1">WM001</strain>
    </source>
</reference>